<keyword evidence="6 10" id="KW-1133">Transmembrane helix</keyword>
<evidence type="ECO:0000256" key="5">
    <source>
        <dbReference type="ARBA" id="ARBA00022781"/>
    </source>
</evidence>
<evidence type="ECO:0000256" key="1">
    <source>
        <dbReference type="ARBA" id="ARBA00004141"/>
    </source>
</evidence>
<dbReference type="GO" id="GO:0046933">
    <property type="term" value="F:proton-transporting ATP synthase activity, rotational mechanism"/>
    <property type="evidence" value="ECO:0007669"/>
    <property type="project" value="UniProtKB-UniRule"/>
</dbReference>
<feature type="signal peptide" evidence="12">
    <location>
        <begin position="1"/>
        <end position="27"/>
    </location>
</feature>
<feature type="chain" id="PRO_5039064147" description="ATP synthase subunit a" evidence="12">
    <location>
        <begin position="28"/>
        <end position="370"/>
    </location>
</feature>
<feature type="transmembrane region" description="Helical" evidence="10">
    <location>
        <begin position="323"/>
        <end position="346"/>
    </location>
</feature>
<evidence type="ECO:0000313" key="13">
    <source>
        <dbReference type="EMBL" id="MBV4358080.1"/>
    </source>
</evidence>
<organism evidence="13 14">
    <name type="scientific">Pinibacter aurantiacus</name>
    <dbReference type="NCBI Taxonomy" id="2851599"/>
    <lineage>
        <taxon>Bacteria</taxon>
        <taxon>Pseudomonadati</taxon>
        <taxon>Bacteroidota</taxon>
        <taxon>Chitinophagia</taxon>
        <taxon>Chitinophagales</taxon>
        <taxon>Chitinophagaceae</taxon>
        <taxon>Pinibacter</taxon>
    </lineage>
</organism>
<keyword evidence="12" id="KW-0732">Signal</keyword>
<name>A0A9E2W338_9BACT</name>
<evidence type="ECO:0000256" key="8">
    <source>
        <dbReference type="ARBA" id="ARBA00023136"/>
    </source>
</evidence>
<comment type="function">
    <text evidence="10 11">Key component of the proton channel; it plays a direct role in the translocation of protons across the membrane.</text>
</comment>
<feature type="transmembrane region" description="Helical" evidence="10">
    <location>
        <begin position="200"/>
        <end position="224"/>
    </location>
</feature>
<keyword evidence="9 10" id="KW-0066">ATP synthesis</keyword>
<evidence type="ECO:0000256" key="6">
    <source>
        <dbReference type="ARBA" id="ARBA00022989"/>
    </source>
</evidence>
<comment type="subcellular location">
    <subcellularLocation>
        <location evidence="10 11">Cell membrane</location>
        <topology evidence="10 11">Multi-pass membrane protein</topology>
    </subcellularLocation>
    <subcellularLocation>
        <location evidence="1">Membrane</location>
        <topology evidence="1">Multi-pass membrane protein</topology>
    </subcellularLocation>
</comment>
<dbReference type="NCBIfam" id="TIGR01131">
    <property type="entry name" value="ATP_synt_6_or_A"/>
    <property type="match status" value="1"/>
</dbReference>
<comment type="caution">
    <text evidence="13">The sequence shown here is derived from an EMBL/GenBank/DDBJ whole genome shotgun (WGS) entry which is preliminary data.</text>
</comment>
<dbReference type="GO" id="GO:0045259">
    <property type="term" value="C:proton-transporting ATP synthase complex"/>
    <property type="evidence" value="ECO:0007669"/>
    <property type="project" value="UniProtKB-KW"/>
</dbReference>
<keyword evidence="8 10" id="KW-0472">Membrane</keyword>
<evidence type="ECO:0000256" key="2">
    <source>
        <dbReference type="ARBA" id="ARBA00022448"/>
    </source>
</evidence>
<sequence length="370" mass="41185">MTLRSVKSLLVAAFSLLSVFFYNASMAQPKEHETHEQANADHKEGHSEEFNAGDAILHHIADSHEFHFFTLGEKHFTMPLPVIVYSPQRGLSVFSSSKFEEGEVAYNGYKLEHDKIVAVDANGNVDESVKAYDFSITKNVFQMLLAVILLIWMMTSIAKKYKAQGHNVAPSGFQNAVEPVITFVRDDVAKPNLGHKYEKYMPYLLTVFFFILINNIIGLIPGSANVTGNIAFTALLALISFIVIMISTNGHFWGHIFWPPGVPFLVKLILIPVELLSIFIKPAALMIRLFANMTAGHIVILSFVSLIFIFGQMTTVAGWGFSPVSVAFSVFIYVIEILVAFIQAFIFTNLTAVFIGQAFEGEHHDEAHAH</sequence>
<evidence type="ECO:0000256" key="3">
    <source>
        <dbReference type="ARBA" id="ARBA00022547"/>
    </source>
</evidence>
<evidence type="ECO:0000256" key="4">
    <source>
        <dbReference type="ARBA" id="ARBA00022692"/>
    </source>
</evidence>
<keyword evidence="5 10" id="KW-0375">Hydrogen ion transport</keyword>
<gene>
    <name evidence="10 13" type="primary">atpB</name>
    <name evidence="13" type="ORF">KTO63_13025</name>
</gene>
<dbReference type="InterPro" id="IPR045083">
    <property type="entry name" value="ATP_synth_F0_asu_bact/mt"/>
</dbReference>
<dbReference type="EMBL" id="JAHSPG010000009">
    <property type="protein sequence ID" value="MBV4358080.1"/>
    <property type="molecule type" value="Genomic_DNA"/>
</dbReference>
<dbReference type="CDD" id="cd00310">
    <property type="entry name" value="ATP-synt_Fo_a_6"/>
    <property type="match status" value="1"/>
</dbReference>
<keyword evidence="14" id="KW-1185">Reference proteome</keyword>
<dbReference type="InterPro" id="IPR000568">
    <property type="entry name" value="ATP_synth_F0_asu"/>
</dbReference>
<feature type="transmembrane region" description="Helical" evidence="10">
    <location>
        <begin position="140"/>
        <end position="158"/>
    </location>
</feature>
<evidence type="ECO:0000256" key="9">
    <source>
        <dbReference type="ARBA" id="ARBA00023310"/>
    </source>
</evidence>
<dbReference type="PANTHER" id="PTHR11410:SF0">
    <property type="entry name" value="ATP SYNTHASE SUBUNIT A"/>
    <property type="match status" value="1"/>
</dbReference>
<evidence type="ECO:0000256" key="10">
    <source>
        <dbReference type="HAMAP-Rule" id="MF_01393"/>
    </source>
</evidence>
<dbReference type="PANTHER" id="PTHR11410">
    <property type="entry name" value="ATP SYNTHASE SUBUNIT A"/>
    <property type="match status" value="1"/>
</dbReference>
<evidence type="ECO:0000313" key="14">
    <source>
        <dbReference type="Proteomes" id="UP000812270"/>
    </source>
</evidence>
<keyword evidence="7 10" id="KW-0406">Ion transport</keyword>
<reference evidence="13" key="1">
    <citation type="submission" date="2021-06" db="EMBL/GenBank/DDBJ databases">
        <authorList>
            <person name="Huq M.A."/>
        </authorList>
    </citation>
    <scope>NUCLEOTIDE SEQUENCE</scope>
    <source>
        <strain evidence="13">MAH-26</strain>
    </source>
</reference>
<dbReference type="AlphaFoldDB" id="A0A9E2W338"/>
<evidence type="ECO:0000256" key="7">
    <source>
        <dbReference type="ARBA" id="ARBA00023065"/>
    </source>
</evidence>
<dbReference type="Pfam" id="PF00119">
    <property type="entry name" value="ATP-synt_A"/>
    <property type="match status" value="1"/>
</dbReference>
<proteinExistence type="inferred from homology"/>
<keyword evidence="2 10" id="KW-0813">Transport</keyword>
<dbReference type="GO" id="GO:0005886">
    <property type="term" value="C:plasma membrane"/>
    <property type="evidence" value="ECO:0007669"/>
    <property type="project" value="UniProtKB-SubCell"/>
</dbReference>
<protein>
    <recommendedName>
        <fullName evidence="10 11">ATP synthase subunit a</fullName>
    </recommendedName>
    <alternativeName>
        <fullName evidence="10">ATP synthase F0 sector subunit a</fullName>
    </alternativeName>
    <alternativeName>
        <fullName evidence="10">F-ATPase subunit 6</fullName>
    </alternativeName>
</protein>
<feature type="transmembrane region" description="Helical" evidence="10">
    <location>
        <begin position="230"/>
        <end position="252"/>
    </location>
</feature>
<comment type="similarity">
    <text evidence="10 11">Belongs to the ATPase A chain family.</text>
</comment>
<feature type="transmembrane region" description="Helical" evidence="10">
    <location>
        <begin position="264"/>
        <end position="284"/>
    </location>
</feature>
<accession>A0A9E2W338</accession>
<feature type="transmembrane region" description="Helical" evidence="10">
    <location>
        <begin position="290"/>
        <end position="311"/>
    </location>
</feature>
<keyword evidence="3 10" id="KW-0138">CF(0)</keyword>
<evidence type="ECO:0000256" key="11">
    <source>
        <dbReference type="RuleBase" id="RU000483"/>
    </source>
</evidence>
<dbReference type="Proteomes" id="UP000812270">
    <property type="component" value="Unassembled WGS sequence"/>
</dbReference>
<keyword evidence="4 10" id="KW-0812">Transmembrane</keyword>
<evidence type="ECO:0000256" key="12">
    <source>
        <dbReference type="SAM" id="SignalP"/>
    </source>
</evidence>
<dbReference type="HAMAP" id="MF_01393">
    <property type="entry name" value="ATP_synth_a_bact"/>
    <property type="match status" value="1"/>
</dbReference>
<keyword evidence="10" id="KW-1003">Cell membrane</keyword>